<reference evidence="19 20" key="4">
    <citation type="journal article" date="2018" name="Proc. Natl. Acad. Sci. U.S.A.">
        <title>Nonmutational mechanism of inheritance in the Archaeon Sulfolobus solfataricus.</title>
        <authorList>
            <person name="Payne S."/>
            <person name="McCarthy S."/>
            <person name="Johnson T."/>
            <person name="North E."/>
            <person name="Blum P."/>
        </authorList>
    </citation>
    <scope>NUCLEOTIDE SEQUENCE [LARGE SCALE GENOMIC DNA]</scope>
    <source>
        <strain evidence="7 19">SARC-H</strain>
        <strain evidence="8 23">SARC-I</strain>
        <strain evidence="10 24">SARC-N</strain>
        <strain evidence="11 25">SARC-O</strain>
        <strain evidence="12 20">SUL120</strain>
        <strain evidence="6 21">SULG</strain>
        <strain evidence="9 22">SULM</strain>
    </source>
</reference>
<evidence type="ECO:0000313" key="23">
    <source>
        <dbReference type="Proteomes" id="UP000275843"/>
    </source>
</evidence>
<evidence type="ECO:0000313" key="12">
    <source>
        <dbReference type="EMBL" id="AZF83386.1"/>
    </source>
</evidence>
<dbReference type="EMBL" id="LT549890">
    <property type="protein sequence ID" value="SAI86713.1"/>
    <property type="molecule type" value="Genomic_DNA"/>
</dbReference>
<dbReference type="EMBL" id="CP011056">
    <property type="protein sequence ID" value="AKA75902.1"/>
    <property type="molecule type" value="Genomic_DNA"/>
</dbReference>
<dbReference type="Proteomes" id="UP000273443">
    <property type="component" value="Chromosome"/>
</dbReference>
<dbReference type="Proteomes" id="UP000282269">
    <property type="component" value="Chromosome"/>
</dbReference>
<evidence type="ECO:0000259" key="2">
    <source>
        <dbReference type="Pfam" id="PF13193"/>
    </source>
</evidence>
<name>A0A0E3K5F4_SACSO</name>
<dbReference type="Gene3D" id="3.30.300.30">
    <property type="match status" value="1"/>
</dbReference>
<dbReference type="EMBL" id="CP033235">
    <property type="protein sequence ID" value="AZF67670.1"/>
    <property type="molecule type" value="Genomic_DNA"/>
</dbReference>
<evidence type="ECO:0000313" key="16">
    <source>
        <dbReference type="Proteomes" id="UP000033085"/>
    </source>
</evidence>
<dbReference type="OMA" id="ELNMTEY"/>
<dbReference type="GeneID" id="7798452"/>
<protein>
    <submittedName>
        <fullName evidence="3">AMP-dependent synthetase</fullName>
    </submittedName>
    <submittedName>
        <fullName evidence="13">Acyl--CoA ligase</fullName>
    </submittedName>
</protein>
<reference evidence="14" key="3">
    <citation type="submission" date="2016-04" db="EMBL/GenBank/DDBJ databases">
        <authorList>
            <person name="Evans L.H."/>
            <person name="Alamgir A."/>
            <person name="Owens N."/>
            <person name="Weber N.D."/>
            <person name="Virtaneva K."/>
            <person name="Barbian K."/>
            <person name="Babar A."/>
            <person name="Rosenke K."/>
        </authorList>
    </citation>
    <scope>NUCLEOTIDE SEQUENCE</scope>
    <source>
        <strain evidence="14">P1</strain>
    </source>
</reference>
<dbReference type="EMBL" id="CP050869">
    <property type="protein sequence ID" value="QPG50182.1"/>
    <property type="molecule type" value="Genomic_DNA"/>
</dbReference>
<dbReference type="Proteomes" id="UP000273194">
    <property type="component" value="Chromosome"/>
</dbReference>
<dbReference type="InterPro" id="IPR020845">
    <property type="entry name" value="AMP-binding_CS"/>
</dbReference>
<dbReference type="EMBL" id="CP033237">
    <property type="protein sequence ID" value="AZF72910.1"/>
    <property type="molecule type" value="Genomic_DNA"/>
</dbReference>
<dbReference type="EMBL" id="CP033240">
    <property type="protein sequence ID" value="AZF80747.1"/>
    <property type="molecule type" value="Genomic_DNA"/>
</dbReference>
<evidence type="ECO:0000313" key="15">
    <source>
        <dbReference type="Proteomes" id="UP000033057"/>
    </source>
</evidence>
<evidence type="ECO:0000313" key="21">
    <source>
        <dbReference type="Proteomes" id="UP000273194"/>
    </source>
</evidence>
<feature type="domain" description="AMP-dependent synthetase/ligase" evidence="1">
    <location>
        <begin position="21"/>
        <end position="381"/>
    </location>
</feature>
<evidence type="ECO:0000259" key="1">
    <source>
        <dbReference type="Pfam" id="PF00501"/>
    </source>
</evidence>
<dbReference type="PANTHER" id="PTHR43767">
    <property type="entry name" value="LONG-CHAIN-FATTY-ACID--COA LIGASE"/>
    <property type="match status" value="1"/>
</dbReference>
<evidence type="ECO:0000313" key="4">
    <source>
        <dbReference type="EMBL" id="AKA75902.1"/>
    </source>
</evidence>
<dbReference type="Proteomes" id="UP000267993">
    <property type="component" value="Chromosome"/>
</dbReference>
<dbReference type="PATRIC" id="fig|2287.6.peg.891"/>
<evidence type="ECO:0000313" key="17">
    <source>
        <dbReference type="Proteomes" id="UP000033106"/>
    </source>
</evidence>
<evidence type="ECO:0000313" key="7">
    <source>
        <dbReference type="EMBL" id="AZF70290.1"/>
    </source>
</evidence>
<dbReference type="InterPro" id="IPR045851">
    <property type="entry name" value="AMP-bd_C_sf"/>
</dbReference>
<dbReference type="Proteomes" id="UP000275843">
    <property type="component" value="Chromosome"/>
</dbReference>
<dbReference type="InterPro" id="IPR050237">
    <property type="entry name" value="ATP-dep_AMP-bd_enzyme"/>
</dbReference>
<reference evidence="15 16" key="1">
    <citation type="journal article" date="2015" name="Genome Announc.">
        <title>Complete Genome Sequence of Sulfolobus solfataricus Strain 98/2 and Evolved Derivatives.</title>
        <authorList>
            <person name="McCarthy S."/>
            <person name="Gradnigo J."/>
            <person name="Johnson T."/>
            <person name="Payne S."/>
            <person name="Lipzen A."/>
            <person name="Martin J."/>
            <person name="Schackwitz W."/>
            <person name="Moriyama E."/>
            <person name="Blum P."/>
        </authorList>
    </citation>
    <scope>NUCLEOTIDE SEQUENCE [LARGE SCALE GENOMIC DNA]</scope>
    <source>
        <strain evidence="15">98/2 SULC</strain>
        <strain evidence="3">SARC-B</strain>
        <strain evidence="4">SARC-C</strain>
        <strain evidence="5 17">SULA</strain>
        <strain evidence="16">SULB</strain>
    </source>
</reference>
<dbReference type="InterPro" id="IPR025110">
    <property type="entry name" value="AMP-bd_C"/>
</dbReference>
<evidence type="ECO:0000313" key="18">
    <source>
        <dbReference type="Proteomes" id="UP000076770"/>
    </source>
</evidence>
<keyword evidence="13" id="KW-0436">Ligase</keyword>
<dbReference type="Proteomes" id="UP000033057">
    <property type="component" value="Chromosome"/>
</dbReference>
<dbReference type="EMBL" id="CP011055">
    <property type="protein sequence ID" value="AKA73202.1"/>
    <property type="molecule type" value="Genomic_DNA"/>
</dbReference>
<dbReference type="Proteomes" id="UP000033106">
    <property type="component" value="Chromosome"/>
</dbReference>
<sequence>MKIKGKEEFWEPKTQIDTINESVKLFKDRIALDYFGNKITFEELRHMANSIASQLSEYVKKGNVVIISTQNIPQFIIAEYAIWKLGGVVLPVNPSYTEYELKYLIQDANPKIAIASCESNVRKLSHIIKIITTNPNTFHELPYEYKEKWRVEDYCEEELNLKSNKFRMDNVKVNVDDLALLVYTSGTTGKPKGVPITHSNIYASSWIYKNWFKYTENDKILGIAPFFHITGQIFHITTSILAGSSIYTSFRFDPELSLRIIEENKTTLTMAVATVYRAMLNVLDKQDLTSMRLWSSGGMPMPRVIEEEWRKRVGDWVYMAWGLTETTSPATLWPYPYNGNLPVEPEYGIVSSGIPVYNTEIMIGEDGEIFVRGPQVVKGYWGMGEFKDGWLPTGDIGKIINNWVYIIDRKKDIINASGFKVMPREVEEVIYQHYAVDEAVVVGVPDEYRGENIVAYVKLKKGYSLSDDLAADIINYCRMHLAPYKVPRQVRFVNDIPKTPSGKIMRRVFRDEA</sequence>
<dbReference type="Proteomes" id="UP000269431">
    <property type="component" value="Chromosome"/>
</dbReference>
<dbReference type="Pfam" id="PF13193">
    <property type="entry name" value="AMP-binding_C"/>
    <property type="match status" value="1"/>
</dbReference>
<dbReference type="Pfam" id="PF00501">
    <property type="entry name" value="AMP-binding"/>
    <property type="match status" value="1"/>
</dbReference>
<evidence type="ECO:0000313" key="19">
    <source>
        <dbReference type="Proteomes" id="UP000267993"/>
    </source>
</evidence>
<dbReference type="KEGG" id="ssoa:SULA_0842"/>
<organism evidence="3 16">
    <name type="scientific">Saccharolobus solfataricus</name>
    <name type="common">Sulfolobus solfataricus</name>
    <dbReference type="NCBI Taxonomy" id="2287"/>
    <lineage>
        <taxon>Archaea</taxon>
        <taxon>Thermoproteota</taxon>
        <taxon>Thermoprotei</taxon>
        <taxon>Sulfolobales</taxon>
        <taxon>Sulfolobaceae</taxon>
        <taxon>Saccharolobus</taxon>
    </lineage>
</organism>
<evidence type="ECO:0000313" key="26">
    <source>
        <dbReference type="Proteomes" id="UP000594632"/>
    </source>
</evidence>
<dbReference type="Proteomes" id="UP000594632">
    <property type="component" value="Chromosome"/>
</dbReference>
<dbReference type="InterPro" id="IPR000873">
    <property type="entry name" value="AMP-dep_synth/lig_dom"/>
</dbReference>
<evidence type="ECO:0000313" key="25">
    <source>
        <dbReference type="Proteomes" id="UP000282269"/>
    </source>
</evidence>
<dbReference type="GO" id="GO:0016878">
    <property type="term" value="F:acid-thiol ligase activity"/>
    <property type="evidence" value="ECO:0007669"/>
    <property type="project" value="UniProtKB-ARBA"/>
</dbReference>
<dbReference type="Proteomes" id="UP000278715">
    <property type="component" value="Chromosome"/>
</dbReference>
<dbReference type="Proteomes" id="UP000033085">
    <property type="component" value="Chromosome"/>
</dbReference>
<evidence type="ECO:0000313" key="13">
    <source>
        <dbReference type="EMBL" id="QPG50182.1"/>
    </source>
</evidence>
<evidence type="ECO:0000313" key="24">
    <source>
        <dbReference type="Proteomes" id="UP000278715"/>
    </source>
</evidence>
<dbReference type="KEGG" id="ssof:SULC_0843"/>
<evidence type="ECO:0000313" key="9">
    <source>
        <dbReference type="EMBL" id="AZF75534.1"/>
    </source>
</evidence>
<dbReference type="AlphaFoldDB" id="A0A0E3K5F4"/>
<dbReference type="Proteomes" id="UP000076770">
    <property type="component" value="Chromosome i"/>
</dbReference>
<dbReference type="OrthoDB" id="193284at2157"/>
<evidence type="ECO:0000313" key="11">
    <source>
        <dbReference type="EMBL" id="AZF80747.1"/>
    </source>
</evidence>
<dbReference type="EMBL" id="CP033236">
    <property type="protein sequence ID" value="AZF70290.1"/>
    <property type="molecule type" value="Genomic_DNA"/>
</dbReference>
<dbReference type="EMBL" id="CP011057">
    <property type="protein sequence ID" value="AKA78594.1"/>
    <property type="molecule type" value="Genomic_DNA"/>
</dbReference>
<dbReference type="PANTHER" id="PTHR43767:SF1">
    <property type="entry name" value="NONRIBOSOMAL PEPTIDE SYNTHASE PES1 (EUROFUNG)-RELATED"/>
    <property type="match status" value="1"/>
</dbReference>
<evidence type="ECO:0000313" key="3">
    <source>
        <dbReference type="EMBL" id="AKA73202.1"/>
    </source>
</evidence>
<dbReference type="InterPro" id="IPR042099">
    <property type="entry name" value="ANL_N_sf"/>
</dbReference>
<dbReference type="EMBL" id="CP033241">
    <property type="protein sequence ID" value="AZF83386.1"/>
    <property type="molecule type" value="Genomic_DNA"/>
</dbReference>
<gene>
    <name evidence="13" type="ORF">HFC64_10565</name>
    <name evidence="14" type="ORF">SSOP1_3159</name>
    <name evidence="5" type="ORF">SULA_0842</name>
    <name evidence="3" type="ORF">SULB_0844</name>
    <name evidence="4" type="ORF">SULC_0843</name>
    <name evidence="6" type="ORF">SULG_04095</name>
    <name evidence="7" type="ORF">SULH_04095</name>
    <name evidence="8" type="ORF">SULI_04095</name>
    <name evidence="9" type="ORF">SULM_04095</name>
    <name evidence="10" type="ORF">SULN_04095</name>
    <name evidence="11" type="ORF">SULO_04105</name>
    <name evidence="12" type="ORF">SULZ_04340</name>
</gene>
<dbReference type="EMBL" id="CP033239">
    <property type="protein sequence ID" value="AZF78142.1"/>
    <property type="molecule type" value="Genomic_DNA"/>
</dbReference>
<dbReference type="SUPFAM" id="SSF56801">
    <property type="entry name" value="Acetyl-CoA synthetase-like"/>
    <property type="match status" value="1"/>
</dbReference>
<dbReference type="KEGG" id="ssol:SULB_0844"/>
<evidence type="ECO:0000313" key="6">
    <source>
        <dbReference type="EMBL" id="AZF67670.1"/>
    </source>
</evidence>
<dbReference type="Gene3D" id="3.40.50.12780">
    <property type="entry name" value="N-terminal domain of ligase-like"/>
    <property type="match status" value="1"/>
</dbReference>
<evidence type="ECO:0000313" key="10">
    <source>
        <dbReference type="EMBL" id="AZF78142.1"/>
    </source>
</evidence>
<evidence type="ECO:0000313" key="5">
    <source>
        <dbReference type="EMBL" id="AKA78594.1"/>
    </source>
</evidence>
<accession>A0A0E3K5F4</accession>
<dbReference type="RefSeq" id="WP_009990879.1">
    <property type="nucleotide sequence ID" value="NZ_CP011055.2"/>
</dbReference>
<reference evidence="18" key="2">
    <citation type="submission" date="2016-04" db="EMBL/GenBank/DDBJ databases">
        <authorList>
            <person name="Shah S.A."/>
            <person name="Garrett R.A."/>
        </authorList>
    </citation>
    <scope>NUCLEOTIDE SEQUENCE [LARGE SCALE GENOMIC DNA]</scope>
    <source>
        <strain evidence="18">ATCC 35091 / DSM 1616 / JCM 8930 / NBRC 15331 / P1</strain>
    </source>
</reference>
<reference evidence="3" key="5">
    <citation type="submission" date="2018-10" db="EMBL/GenBank/DDBJ databases">
        <authorList>
            <person name="McCarthy S."/>
            <person name="Gradnigo J."/>
            <person name="Johnson T."/>
            <person name="Payne S."/>
            <person name="Lipzen A."/>
            <person name="Schackwitz W."/>
            <person name="Martin J."/>
            <person name="Moriyama E."/>
            <person name="Blum P."/>
        </authorList>
    </citation>
    <scope>NUCLEOTIDE SEQUENCE</scope>
    <source>
        <strain evidence="3">SARC-B</strain>
        <strain evidence="4">SARC-C</strain>
        <strain evidence="5">SULA</strain>
    </source>
</reference>
<feature type="domain" description="AMP-binding enzyme C-terminal" evidence="2">
    <location>
        <begin position="425"/>
        <end position="503"/>
    </location>
</feature>
<dbReference type="EMBL" id="CP033238">
    <property type="protein sequence ID" value="AZF75534.1"/>
    <property type="molecule type" value="Genomic_DNA"/>
</dbReference>
<evidence type="ECO:0000313" key="8">
    <source>
        <dbReference type="EMBL" id="AZF72910.1"/>
    </source>
</evidence>
<proteinExistence type="predicted"/>
<evidence type="ECO:0000313" key="22">
    <source>
        <dbReference type="Proteomes" id="UP000273443"/>
    </source>
</evidence>
<reference evidence="13 26" key="6">
    <citation type="journal article" date="2020" name="Nat. Commun.">
        <title>The structures of two archaeal type IV pili illuminate evolutionary relationships.</title>
        <authorList>
            <person name="Wang F."/>
            <person name="Baquero D.P."/>
            <person name="Su Z."/>
            <person name="Beltran L.C."/>
            <person name="Prangishvili D."/>
            <person name="Krupovic M."/>
            <person name="Egelman E.H."/>
        </authorList>
    </citation>
    <scope>NUCLEOTIDE SEQUENCE [LARGE SCALE GENOMIC DNA]</scope>
    <source>
        <strain evidence="13 26">POZ149</strain>
    </source>
</reference>
<evidence type="ECO:0000313" key="14">
    <source>
        <dbReference type="EMBL" id="SAI86713.1"/>
    </source>
</evidence>
<evidence type="ECO:0000313" key="20">
    <source>
        <dbReference type="Proteomes" id="UP000269431"/>
    </source>
</evidence>
<dbReference type="PROSITE" id="PS00455">
    <property type="entry name" value="AMP_BINDING"/>
    <property type="match status" value="1"/>
</dbReference>